<keyword evidence="5" id="KW-1185">Reference proteome</keyword>
<name>A0A394DD65_LUPAN</name>
<dbReference type="InterPro" id="IPR018247">
    <property type="entry name" value="EF_Hand_1_Ca_BS"/>
</dbReference>
<dbReference type="InterPro" id="IPR011992">
    <property type="entry name" value="EF-hand-dom_pair"/>
</dbReference>
<proteinExistence type="predicted"/>
<evidence type="ECO:0000313" key="4">
    <source>
        <dbReference type="EMBL" id="OIW21222.1"/>
    </source>
</evidence>
<dbReference type="Pfam" id="PF13405">
    <property type="entry name" value="EF-hand_6"/>
    <property type="match status" value="1"/>
</dbReference>
<keyword evidence="1" id="KW-0677">Repeat</keyword>
<dbReference type="GO" id="GO:0005509">
    <property type="term" value="F:calcium ion binding"/>
    <property type="evidence" value="ECO:0007669"/>
    <property type="project" value="InterPro"/>
</dbReference>
<sequence length="77" mass="9169">MKDPDLEEEFKEAFHVFDKDHNGYVSAIELHHDMTTLGEKLTHEEPYLDLFMEVEGVYAFGFFIRKETMKKKKILVM</sequence>
<gene>
    <name evidence="4" type="ORF">TanjilG_31090</name>
</gene>
<dbReference type="InterPro" id="IPR002048">
    <property type="entry name" value="EF_hand_dom"/>
</dbReference>
<comment type="caution">
    <text evidence="4">The sequence shown here is derived from an EMBL/GenBank/DDBJ whole genome shotgun (WGS) entry which is preliminary data.</text>
</comment>
<reference evidence="4 5" key="1">
    <citation type="journal article" date="2017" name="Plant Biotechnol. J.">
        <title>A comprehensive draft genome sequence for lupin (Lupinus angustifolius), an emerging health food: insights into plant-microbe interactions and legume evolution.</title>
        <authorList>
            <person name="Hane J.K."/>
            <person name="Ming Y."/>
            <person name="Kamphuis L.G."/>
            <person name="Nelson M.N."/>
            <person name="Garg G."/>
            <person name="Atkins C.A."/>
            <person name="Bayer P.E."/>
            <person name="Bravo A."/>
            <person name="Bringans S."/>
            <person name="Cannon S."/>
            <person name="Edwards D."/>
            <person name="Foley R."/>
            <person name="Gao L.L."/>
            <person name="Harrison M.J."/>
            <person name="Huang W."/>
            <person name="Hurgobin B."/>
            <person name="Li S."/>
            <person name="Liu C.W."/>
            <person name="McGrath A."/>
            <person name="Morahan G."/>
            <person name="Murray J."/>
            <person name="Weller J."/>
            <person name="Jian J."/>
            <person name="Singh K.B."/>
        </authorList>
    </citation>
    <scope>NUCLEOTIDE SEQUENCE [LARGE SCALE GENOMIC DNA]</scope>
    <source>
        <strain evidence="5">cv. Tanjil</strain>
        <tissue evidence="4">Whole plant</tissue>
    </source>
</reference>
<dbReference type="PANTHER" id="PTHR23048">
    <property type="entry name" value="MYOSIN LIGHT CHAIN 1, 3"/>
    <property type="match status" value="1"/>
</dbReference>
<dbReference type="Gramene" id="OIW21222">
    <property type="protein sequence ID" value="OIW21222"/>
    <property type="gene ID" value="TanjilG_31090"/>
</dbReference>
<dbReference type="Gene3D" id="1.10.238.10">
    <property type="entry name" value="EF-hand"/>
    <property type="match status" value="1"/>
</dbReference>
<dbReference type="PROSITE" id="PS50222">
    <property type="entry name" value="EF_HAND_2"/>
    <property type="match status" value="1"/>
</dbReference>
<dbReference type="SUPFAM" id="SSF47473">
    <property type="entry name" value="EF-hand"/>
    <property type="match status" value="1"/>
</dbReference>
<dbReference type="Proteomes" id="UP000188354">
    <property type="component" value="Unassembled WGS sequence"/>
</dbReference>
<dbReference type="FunFam" id="1.10.238.10:FF:000001">
    <property type="entry name" value="Calmodulin 1"/>
    <property type="match status" value="1"/>
</dbReference>
<dbReference type="SMART" id="SM00054">
    <property type="entry name" value="EFh"/>
    <property type="match status" value="1"/>
</dbReference>
<feature type="domain" description="EF-hand" evidence="3">
    <location>
        <begin position="5"/>
        <end position="40"/>
    </location>
</feature>
<dbReference type="AlphaFoldDB" id="A0A394DD65"/>
<dbReference type="GO" id="GO:0016460">
    <property type="term" value="C:myosin II complex"/>
    <property type="evidence" value="ECO:0007669"/>
    <property type="project" value="TreeGrafter"/>
</dbReference>
<evidence type="ECO:0000259" key="3">
    <source>
        <dbReference type="PROSITE" id="PS50222"/>
    </source>
</evidence>
<dbReference type="PROSITE" id="PS00018">
    <property type="entry name" value="EF_HAND_1"/>
    <property type="match status" value="1"/>
</dbReference>
<evidence type="ECO:0000313" key="5">
    <source>
        <dbReference type="Proteomes" id="UP000188354"/>
    </source>
</evidence>
<dbReference type="STRING" id="3871.A0A394DD65"/>
<dbReference type="InterPro" id="IPR050230">
    <property type="entry name" value="CALM/Myosin/TropC-like"/>
</dbReference>
<evidence type="ECO:0000256" key="2">
    <source>
        <dbReference type="ARBA" id="ARBA00022837"/>
    </source>
</evidence>
<accession>A0A394DD65</accession>
<organism evidence="4 5">
    <name type="scientific">Lupinus angustifolius</name>
    <name type="common">Narrow-leaved blue lupine</name>
    <dbReference type="NCBI Taxonomy" id="3871"/>
    <lineage>
        <taxon>Eukaryota</taxon>
        <taxon>Viridiplantae</taxon>
        <taxon>Streptophyta</taxon>
        <taxon>Embryophyta</taxon>
        <taxon>Tracheophyta</taxon>
        <taxon>Spermatophyta</taxon>
        <taxon>Magnoliopsida</taxon>
        <taxon>eudicotyledons</taxon>
        <taxon>Gunneridae</taxon>
        <taxon>Pentapetalae</taxon>
        <taxon>rosids</taxon>
        <taxon>fabids</taxon>
        <taxon>Fabales</taxon>
        <taxon>Fabaceae</taxon>
        <taxon>Papilionoideae</taxon>
        <taxon>50 kb inversion clade</taxon>
        <taxon>genistoids sensu lato</taxon>
        <taxon>core genistoids</taxon>
        <taxon>Genisteae</taxon>
        <taxon>Lupinus</taxon>
    </lineage>
</organism>
<dbReference type="PANTHER" id="PTHR23048:SF0">
    <property type="entry name" value="CALMODULIN LIKE 3"/>
    <property type="match status" value="1"/>
</dbReference>
<keyword evidence="2" id="KW-0106">Calcium</keyword>
<protein>
    <recommendedName>
        <fullName evidence="3">EF-hand domain-containing protein</fullName>
    </recommendedName>
</protein>
<evidence type="ECO:0000256" key="1">
    <source>
        <dbReference type="ARBA" id="ARBA00022737"/>
    </source>
</evidence>
<dbReference type="EMBL" id="MLAU01020786">
    <property type="protein sequence ID" value="OIW21222.1"/>
    <property type="molecule type" value="Genomic_DNA"/>
</dbReference>